<comment type="caution">
    <text evidence="1">The sequence shown here is derived from an EMBL/GenBank/DDBJ whole genome shotgun (WGS) entry which is preliminary data.</text>
</comment>
<proteinExistence type="predicted"/>
<dbReference type="PANTHER" id="PTHR36510">
    <property type="entry name" value="GLUTAMATE--CYSTEINE LIGASE 2-RELATED"/>
    <property type="match status" value="1"/>
</dbReference>
<protein>
    <submittedName>
        <fullName evidence="1">Glutamate-cysteine ligase family protein</fullName>
    </submittedName>
</protein>
<dbReference type="GO" id="GO:0016874">
    <property type="term" value="F:ligase activity"/>
    <property type="evidence" value="ECO:0007669"/>
    <property type="project" value="UniProtKB-KW"/>
</dbReference>
<dbReference type="PIRSF" id="PIRSF012666">
    <property type="entry name" value="UCP012666"/>
    <property type="match status" value="1"/>
</dbReference>
<accession>A0ABU7LS76</accession>
<sequence length="474" mass="53295">MGQELDTREYVDEQAFTKRLRAETRLVSQLYRDQRFETFDPPMLGAEVEAWLVDDNWLPAPENEAFLDKLDEPLVTHELARFNFELNLDPHSLPGGLPKLKNQIDALWADCEAAAASLSLKPLMIGMPPTLIQDMLSLDTMTPSNRYKALNERVMEKRGTPTKVDISRRETLELAQNHLMIEAACTSLQTHLTVNPGEEARIYNAAQIVSAPLVALSANSPFLYGRRLWEETRIPAFEQAIGIDSFRSRDGAKIGRVTFGAKWLRESFLELFLENLDGHDALLPIIEDAPQEKLRHFKLQNGTLWRWNRPIIGGDATGTPHLRIENRVTPAGPTAADMVANAAFFIGLTRHLAGLDSPPDMGMEFSTARGNFYASARRGLGARIQWIDGETHDIQRLIHDRLIGEARQGLVDAGVPDNEARAALEPIRGRARTGQNGAAWQRNWVNCHGRDFQGLVAAYYDNQQKGRPVHTWRI</sequence>
<dbReference type="InterPro" id="IPR014746">
    <property type="entry name" value="Gln_synth/guanido_kin_cat_dom"/>
</dbReference>
<organism evidence="1 2">
    <name type="scientific">Hyphobacterium lacteum</name>
    <dbReference type="NCBI Taxonomy" id="3116575"/>
    <lineage>
        <taxon>Bacteria</taxon>
        <taxon>Pseudomonadati</taxon>
        <taxon>Pseudomonadota</taxon>
        <taxon>Alphaproteobacteria</taxon>
        <taxon>Maricaulales</taxon>
        <taxon>Maricaulaceae</taxon>
        <taxon>Hyphobacterium</taxon>
    </lineage>
</organism>
<dbReference type="InterPro" id="IPR006336">
    <property type="entry name" value="GCS2"/>
</dbReference>
<name>A0ABU7LS76_9PROT</name>
<dbReference type="PANTHER" id="PTHR36510:SF3">
    <property type="entry name" value="CONSERVED PROTEIN"/>
    <property type="match status" value="1"/>
</dbReference>
<dbReference type="Gene3D" id="3.30.590.20">
    <property type="match status" value="1"/>
</dbReference>
<reference evidence="1 2" key="1">
    <citation type="submission" date="2024-01" db="EMBL/GenBank/DDBJ databases">
        <title>Hyphobacterium bacterium isolated from marine sediment.</title>
        <authorList>
            <person name="Zhao S."/>
        </authorList>
    </citation>
    <scope>NUCLEOTIDE SEQUENCE [LARGE SCALE GENOMIC DNA]</scope>
    <source>
        <strain evidence="2">HN65</strain>
    </source>
</reference>
<gene>
    <name evidence="1" type="ORF">V0U79_10360</name>
</gene>
<dbReference type="Proteomes" id="UP001354971">
    <property type="component" value="Unassembled WGS sequence"/>
</dbReference>
<dbReference type="InterPro" id="IPR050141">
    <property type="entry name" value="GCL_type2/YbdK_subfam"/>
</dbReference>
<keyword evidence="2" id="KW-1185">Reference proteome</keyword>
<evidence type="ECO:0000313" key="1">
    <source>
        <dbReference type="EMBL" id="MEE2526773.1"/>
    </source>
</evidence>
<dbReference type="Pfam" id="PF04107">
    <property type="entry name" value="GCS2"/>
    <property type="match status" value="1"/>
</dbReference>
<dbReference type="SUPFAM" id="SSF55931">
    <property type="entry name" value="Glutamine synthetase/guanido kinase"/>
    <property type="match status" value="1"/>
</dbReference>
<keyword evidence="1" id="KW-0436">Ligase</keyword>
<dbReference type="EMBL" id="JAZDRP010000005">
    <property type="protein sequence ID" value="MEE2526773.1"/>
    <property type="molecule type" value="Genomic_DNA"/>
</dbReference>
<dbReference type="InterPro" id="IPR016602">
    <property type="entry name" value="UCP012666"/>
</dbReference>
<evidence type="ECO:0000313" key="2">
    <source>
        <dbReference type="Proteomes" id="UP001354971"/>
    </source>
</evidence>
<dbReference type="RefSeq" id="WP_330199434.1">
    <property type="nucleotide sequence ID" value="NZ_JAZDRP010000005.1"/>
</dbReference>